<dbReference type="GO" id="GO:0004475">
    <property type="term" value="F:mannose-1-phosphate guanylyltransferase (GTP) activity"/>
    <property type="evidence" value="ECO:0007669"/>
    <property type="project" value="TreeGrafter"/>
</dbReference>
<dbReference type="Gene3D" id="2.60.120.10">
    <property type="entry name" value="Jelly Rolls"/>
    <property type="match status" value="1"/>
</dbReference>
<dbReference type="GO" id="GO:0005976">
    <property type="term" value="P:polysaccharide metabolic process"/>
    <property type="evidence" value="ECO:0007669"/>
    <property type="project" value="InterPro"/>
</dbReference>
<dbReference type="PANTHER" id="PTHR46390:SF1">
    <property type="entry name" value="MANNOSE-1-PHOSPHATE GUANYLYLTRANSFERASE"/>
    <property type="match status" value="1"/>
</dbReference>
<comment type="caution">
    <text evidence="2">The sequence shown here is derived from an EMBL/GenBank/DDBJ whole genome shotgun (WGS) entry which is preliminary data.</text>
</comment>
<evidence type="ECO:0000313" key="3">
    <source>
        <dbReference type="Proteomes" id="UP000177943"/>
    </source>
</evidence>
<dbReference type="InterPro" id="IPR001538">
    <property type="entry name" value="Man6P_isomerase-2_C"/>
</dbReference>
<proteinExistence type="predicted"/>
<dbReference type="Pfam" id="PF01050">
    <property type="entry name" value="MannoseP_isomer"/>
    <property type="match status" value="1"/>
</dbReference>
<reference evidence="2 3" key="1">
    <citation type="journal article" date="2016" name="Nat. Commun.">
        <title>Thousands of microbial genomes shed light on interconnected biogeochemical processes in an aquifer system.</title>
        <authorList>
            <person name="Anantharaman K."/>
            <person name="Brown C.T."/>
            <person name="Hug L.A."/>
            <person name="Sharon I."/>
            <person name="Castelle C.J."/>
            <person name="Probst A.J."/>
            <person name="Thomas B.C."/>
            <person name="Singh A."/>
            <person name="Wilkins M.J."/>
            <person name="Karaoz U."/>
            <person name="Brodie E.L."/>
            <person name="Williams K.H."/>
            <person name="Hubbard S.S."/>
            <person name="Banfield J.F."/>
        </authorList>
    </citation>
    <scope>NUCLEOTIDE SEQUENCE [LARGE SCALE GENOMIC DNA]</scope>
</reference>
<dbReference type="SUPFAM" id="SSF51182">
    <property type="entry name" value="RmlC-like cupins"/>
    <property type="match status" value="1"/>
</dbReference>
<dbReference type="InterPro" id="IPR051161">
    <property type="entry name" value="Mannose-6P_isomerase_type2"/>
</dbReference>
<evidence type="ECO:0000259" key="1">
    <source>
        <dbReference type="Pfam" id="PF01050"/>
    </source>
</evidence>
<dbReference type="EMBL" id="MHRP01000019">
    <property type="protein sequence ID" value="OHA27249.1"/>
    <property type="molecule type" value="Genomic_DNA"/>
</dbReference>
<accession>A0A1G2MVE7</accession>
<dbReference type="AlphaFoldDB" id="A0A1G2MVE7"/>
<sequence length="117" mass="13526">MHIFKKYEHDIRPWGSYERLTLNEQTTVKIVTVKPNEAFSLQSHVGRDERWKILGGGGRVRIGDEELPAKIGDEFLIERDTTHRAEAGADGLIFLEISTGEFNERDIKRLEDRYGRV</sequence>
<feature type="domain" description="Mannose-6-phosphate isomerase type II C-terminal" evidence="1">
    <location>
        <begin position="7"/>
        <end position="112"/>
    </location>
</feature>
<organism evidence="2 3">
    <name type="scientific">Candidatus Taylorbacteria bacterium RIFCSPHIGHO2_02_FULL_45_35</name>
    <dbReference type="NCBI Taxonomy" id="1802311"/>
    <lineage>
        <taxon>Bacteria</taxon>
        <taxon>Candidatus Tayloriibacteriota</taxon>
    </lineage>
</organism>
<evidence type="ECO:0000313" key="2">
    <source>
        <dbReference type="EMBL" id="OHA27249.1"/>
    </source>
</evidence>
<protein>
    <recommendedName>
        <fullName evidence="1">Mannose-6-phosphate isomerase type II C-terminal domain-containing protein</fullName>
    </recommendedName>
</protein>
<dbReference type="InterPro" id="IPR011051">
    <property type="entry name" value="RmlC_Cupin_sf"/>
</dbReference>
<dbReference type="CDD" id="cd02213">
    <property type="entry name" value="cupin_PMI_typeII_C"/>
    <property type="match status" value="1"/>
</dbReference>
<dbReference type="Proteomes" id="UP000177943">
    <property type="component" value="Unassembled WGS sequence"/>
</dbReference>
<name>A0A1G2MVE7_9BACT</name>
<dbReference type="InterPro" id="IPR014710">
    <property type="entry name" value="RmlC-like_jellyroll"/>
</dbReference>
<dbReference type="GO" id="GO:0009298">
    <property type="term" value="P:GDP-mannose biosynthetic process"/>
    <property type="evidence" value="ECO:0007669"/>
    <property type="project" value="TreeGrafter"/>
</dbReference>
<gene>
    <name evidence="2" type="ORF">A3D56_00340</name>
</gene>
<dbReference type="PANTHER" id="PTHR46390">
    <property type="entry name" value="MANNOSE-1-PHOSPHATE GUANYLYLTRANSFERASE"/>
    <property type="match status" value="1"/>
</dbReference>